<dbReference type="InterPro" id="IPR016024">
    <property type="entry name" value="ARM-type_fold"/>
</dbReference>
<organism evidence="1">
    <name type="scientific">Streptomyces sp. NBC_00049</name>
    <dbReference type="NCBI Taxonomy" id="2903617"/>
    <lineage>
        <taxon>Bacteria</taxon>
        <taxon>Bacillati</taxon>
        <taxon>Actinomycetota</taxon>
        <taxon>Actinomycetes</taxon>
        <taxon>Kitasatosporales</taxon>
        <taxon>Streptomycetaceae</taxon>
        <taxon>Streptomyces</taxon>
    </lineage>
</organism>
<proteinExistence type="predicted"/>
<evidence type="ECO:0000313" key="1">
    <source>
        <dbReference type="EMBL" id="WTU71974.1"/>
    </source>
</evidence>
<gene>
    <name evidence="1" type="ORF">OG327_00740</name>
</gene>
<dbReference type="AlphaFoldDB" id="A0AAU2JGW3"/>
<sequence>MPPIPPVSPAPPTPSTADQLLVSLAPLPHADRLRLLAVTARDLARTGELAALLAELSGRGRYERRLAALGALAGRHTPYLTERLTDPDPVVRRYALRAVRTLPVPDGAIEAVFATASAAMRKQLAGSVLTGSRQGLAERLVRGLREQWGDHEAAALLPACGPEFVVRLLPGLAPAVPDWARLARSHPGPVLDRAADELAALPADLRAEWWELRTPAVAEAASAEPLRVLALLEEFGPGRLTGRLADRLGGLVTADAERVVRWLTAPERENGRQEPLPSPSVLRALVRADPPSLAALGRRWADRPDHLHALLGAMPPGRRAAFYDAAVAARGEAREEPLESLLLEVLPRERRIAEARRTLALVESNDRWAGHRRTALAYLPVAEVRAELLAGLGDPEPGARATGWQYLVENAVHAADSGALAEVVALMARRLRNDRDPVRAAALGSLGRVPAPLLRAAALGSDAVEHLDRIALDALEARDGSATTRWHLRHLVFKVLNEPEPGPGLLDWALTTLGRLADEAAEGGVLAPHGHTLRAGREDEVVRALSARLDIGAAKGDHRLLLALVDLLGNRAHGLPEVQGLLADALRLCDDASFPALVRVWLADRATRGERVEALLAREPSAAGLEPVRRVLSAQRTDLLDVVLAADPPYGRFLRAGADRPLPGFARADRWLPRQQEAAARLAEAAVTDASRAVQDRAAVIAGAARIPDLGMRLVRRHMPSQQVVLAEAALAASVLTDEPAAALGELLGHAGGDRARVALYAAGRAAAGTAPDRLAELLTGLLDADTGVKLTSRKEALRLAVRFLPPRPAAELLARVGLAPDSHPDLVTSAVSLAPRLLAFGKVWELLDSAVATGTEASRHAVLRTAPLDVAPDHRPRYGRLVAELAASATPEGSAQAFTTLPRWVAYAPEAVDTLRLAVCDLSRTGNPWRGAAHALGRVASSGAAHPVGGAAPGSAFHRTVEDLLAAVRAGDGPEAEQDRDLPALGRLRWLATRVARADSVLTAGFARQLAGEPSLTTTRVDLLVRTVDLFAPAPAQQAALKELAAAHTGRPALATTTAAALHEHCRHAEPLPDSAVSLELVRGLADGGALAEGLFAVALTSAFGPRHDWPAGWREQLRALRRHPEIEVRDAALLTVTRRE</sequence>
<reference evidence="1" key="1">
    <citation type="submission" date="2022-10" db="EMBL/GenBank/DDBJ databases">
        <title>The complete genomes of actinobacterial strains from the NBC collection.</title>
        <authorList>
            <person name="Joergensen T.S."/>
            <person name="Alvarez Arevalo M."/>
            <person name="Sterndorff E.B."/>
            <person name="Faurdal D."/>
            <person name="Vuksanovic O."/>
            <person name="Mourched A.-S."/>
            <person name="Charusanti P."/>
            <person name="Shaw S."/>
            <person name="Blin K."/>
            <person name="Weber T."/>
        </authorList>
    </citation>
    <scope>NUCLEOTIDE SEQUENCE</scope>
    <source>
        <strain evidence="1">NBC_00049</strain>
    </source>
</reference>
<name>A0AAU2JGW3_9ACTN</name>
<protein>
    <recommendedName>
        <fullName evidence="2">PBS lyase</fullName>
    </recommendedName>
</protein>
<accession>A0AAU2JGW3</accession>
<dbReference type="EMBL" id="CP108264">
    <property type="protein sequence ID" value="WTU71974.1"/>
    <property type="molecule type" value="Genomic_DNA"/>
</dbReference>
<dbReference type="SUPFAM" id="SSF48371">
    <property type="entry name" value="ARM repeat"/>
    <property type="match status" value="1"/>
</dbReference>
<evidence type="ECO:0008006" key="2">
    <source>
        <dbReference type="Google" id="ProtNLM"/>
    </source>
</evidence>